<organism evidence="2">
    <name type="scientific">marine sediment metagenome</name>
    <dbReference type="NCBI Taxonomy" id="412755"/>
    <lineage>
        <taxon>unclassified sequences</taxon>
        <taxon>metagenomes</taxon>
        <taxon>ecological metagenomes</taxon>
    </lineage>
</organism>
<dbReference type="EMBL" id="LAZR01003322">
    <property type="protein sequence ID" value="KKN19572.1"/>
    <property type="molecule type" value="Genomic_DNA"/>
</dbReference>
<proteinExistence type="predicted"/>
<evidence type="ECO:0000313" key="2">
    <source>
        <dbReference type="EMBL" id="KKN19572.1"/>
    </source>
</evidence>
<sequence length="95" mass="10470">MTGFITFHGTVMNVSEILYAVVEELKKKYELKVMMRGGFTLTWTYEAEDEAEKALEEIRNLITLPDGSVIISTPSDGTALPMTTTSGMASKTETT</sequence>
<reference evidence="2" key="1">
    <citation type="journal article" date="2015" name="Nature">
        <title>Complex archaea that bridge the gap between prokaryotes and eukaryotes.</title>
        <authorList>
            <person name="Spang A."/>
            <person name="Saw J.H."/>
            <person name="Jorgensen S.L."/>
            <person name="Zaremba-Niedzwiedzka K."/>
            <person name="Martijn J."/>
            <person name="Lind A.E."/>
            <person name="van Eijk R."/>
            <person name="Schleper C."/>
            <person name="Guy L."/>
            <person name="Ettema T.J."/>
        </authorList>
    </citation>
    <scope>NUCLEOTIDE SEQUENCE</scope>
</reference>
<comment type="caution">
    <text evidence="2">The sequence shown here is derived from an EMBL/GenBank/DDBJ whole genome shotgun (WGS) entry which is preliminary data.</text>
</comment>
<dbReference type="AlphaFoldDB" id="A0A0F9P578"/>
<gene>
    <name evidence="2" type="ORF">LCGC14_0944290</name>
</gene>
<accession>A0A0F9P578</accession>
<feature type="region of interest" description="Disordered" evidence="1">
    <location>
        <begin position="73"/>
        <end position="95"/>
    </location>
</feature>
<evidence type="ECO:0000256" key="1">
    <source>
        <dbReference type="SAM" id="MobiDB-lite"/>
    </source>
</evidence>
<name>A0A0F9P578_9ZZZZ</name>
<protein>
    <submittedName>
        <fullName evidence="2">Uncharacterized protein</fullName>
    </submittedName>
</protein>